<dbReference type="Gene3D" id="3.90.75.20">
    <property type="match status" value="1"/>
</dbReference>
<comment type="caution">
    <text evidence="5">The sequence shown here is derived from an EMBL/GenBank/DDBJ whole genome shotgun (WGS) entry which is preliminary data.</text>
</comment>
<dbReference type="GO" id="GO:0003700">
    <property type="term" value="F:DNA-binding transcription factor activity"/>
    <property type="evidence" value="ECO:0007669"/>
    <property type="project" value="InterPro"/>
</dbReference>
<evidence type="ECO:0000313" key="6">
    <source>
        <dbReference type="Proteomes" id="UP000238493"/>
    </source>
</evidence>
<organism evidence="5 6">
    <name type="scientific">Brucella oryzae</name>
    <dbReference type="NCBI Taxonomy" id="335286"/>
    <lineage>
        <taxon>Bacteria</taxon>
        <taxon>Pseudomonadati</taxon>
        <taxon>Pseudomonadota</taxon>
        <taxon>Alphaproteobacteria</taxon>
        <taxon>Hyphomicrobiales</taxon>
        <taxon>Brucellaceae</taxon>
        <taxon>Brucella/Ochrobactrum group</taxon>
        <taxon>Brucella</taxon>
    </lineage>
</organism>
<evidence type="ECO:0000256" key="3">
    <source>
        <dbReference type="ARBA" id="ARBA00023163"/>
    </source>
</evidence>
<dbReference type="SUPFAM" id="SSF54171">
    <property type="entry name" value="DNA-binding domain"/>
    <property type="match status" value="1"/>
</dbReference>
<feature type="domain" description="AP2/ERF" evidence="4">
    <location>
        <begin position="106"/>
        <end position="165"/>
    </location>
</feature>
<dbReference type="InterPro" id="IPR003615">
    <property type="entry name" value="HNH_nuc"/>
</dbReference>
<dbReference type="GO" id="GO:0003677">
    <property type="term" value="F:DNA binding"/>
    <property type="evidence" value="ECO:0007669"/>
    <property type="project" value="UniProtKB-KW"/>
</dbReference>
<evidence type="ECO:0000256" key="2">
    <source>
        <dbReference type="ARBA" id="ARBA00023125"/>
    </source>
</evidence>
<dbReference type="Proteomes" id="UP000238493">
    <property type="component" value="Unassembled WGS sequence"/>
</dbReference>
<dbReference type="EMBL" id="PTRC01000060">
    <property type="protein sequence ID" value="PQA71597.1"/>
    <property type="molecule type" value="Genomic_DNA"/>
</dbReference>
<dbReference type="InterPro" id="IPR001471">
    <property type="entry name" value="AP2/ERF_dom"/>
</dbReference>
<evidence type="ECO:0000313" key="5">
    <source>
        <dbReference type="EMBL" id="PQA71597.1"/>
    </source>
</evidence>
<keyword evidence="3" id="KW-0804">Transcription</keyword>
<accession>A0A2S7IUA0</accession>
<dbReference type="InterPro" id="IPR044925">
    <property type="entry name" value="His-Me_finger_sf"/>
</dbReference>
<gene>
    <name evidence="5" type="ORF">C3731_21135</name>
</gene>
<keyword evidence="6" id="KW-1185">Reference proteome</keyword>
<dbReference type="SUPFAM" id="SSF54060">
    <property type="entry name" value="His-Me finger endonucleases"/>
    <property type="match status" value="1"/>
</dbReference>
<sequence>MTPLSPPSPEIFEYLSYDKETGLFTWIKKSAVNTKIGGVAGHFNSDGYRRIGFRGVQYIAAKLAWYSVTGEWPPNIIDHINRDRTDDRWVNLRLADQSLNMANTSKQEGLSSKFKGVTKVGNRWQAQICFSGNRRYLGLYKTELEAHAAYSAAALGAFGEFARVA</sequence>
<keyword evidence="2" id="KW-0238">DNA-binding</keyword>
<reference evidence="5 6" key="1">
    <citation type="submission" date="2018-02" db="EMBL/GenBank/DDBJ databases">
        <title>Draft genome sequence of Ochrobactrum oryzae found in Brazil.</title>
        <authorList>
            <person name="Cerdeira L."/>
            <person name="Andrade F."/>
            <person name="Zacariotto T."/>
            <person name="Barbosa B."/>
            <person name="Santos S."/>
            <person name="Cassetari V."/>
            <person name="Lincopan N."/>
        </authorList>
    </citation>
    <scope>NUCLEOTIDE SEQUENCE [LARGE SCALE GENOMIC DNA]</scope>
    <source>
        <strain evidence="5 6">OA447</strain>
    </source>
</reference>
<dbReference type="Pfam" id="PF13392">
    <property type="entry name" value="HNH_3"/>
    <property type="match status" value="1"/>
</dbReference>
<dbReference type="PROSITE" id="PS51032">
    <property type="entry name" value="AP2_ERF"/>
    <property type="match status" value="1"/>
</dbReference>
<dbReference type="InterPro" id="IPR016177">
    <property type="entry name" value="DNA-bd_dom_sf"/>
</dbReference>
<name>A0A2S7IUA0_9HYPH</name>
<dbReference type="RefSeq" id="WP_104757555.1">
    <property type="nucleotide sequence ID" value="NZ_PTRC01000060.1"/>
</dbReference>
<dbReference type="OrthoDB" id="388551at2"/>
<dbReference type="Gene3D" id="3.30.730.10">
    <property type="entry name" value="AP2/ERF domain"/>
    <property type="match status" value="1"/>
</dbReference>
<proteinExistence type="predicted"/>
<evidence type="ECO:0000259" key="4">
    <source>
        <dbReference type="PROSITE" id="PS51032"/>
    </source>
</evidence>
<keyword evidence="1" id="KW-0805">Transcription regulation</keyword>
<dbReference type="InterPro" id="IPR036955">
    <property type="entry name" value="AP2/ERF_dom_sf"/>
</dbReference>
<evidence type="ECO:0000256" key="1">
    <source>
        <dbReference type="ARBA" id="ARBA00023015"/>
    </source>
</evidence>
<dbReference type="AlphaFoldDB" id="A0A2S7IUA0"/>
<protein>
    <recommendedName>
        <fullName evidence="4">AP2/ERF domain-containing protein</fullName>
    </recommendedName>
</protein>